<evidence type="ECO:0000313" key="2">
    <source>
        <dbReference type="EMBL" id="AEV28311.1"/>
    </source>
</evidence>
<dbReference type="STRING" id="158190.SpiGrapes_0456"/>
<dbReference type="OrthoDB" id="369983at2"/>
<evidence type="ECO:0000313" key="3">
    <source>
        <dbReference type="Proteomes" id="UP000005632"/>
    </source>
</evidence>
<dbReference type="Proteomes" id="UP000005632">
    <property type="component" value="Chromosome"/>
</dbReference>
<organism evidence="2 3">
    <name type="scientific">Sphaerochaeta pleomorpha (strain ATCC BAA-1885 / DSM 22778 / Grapes)</name>
    <dbReference type="NCBI Taxonomy" id="158190"/>
    <lineage>
        <taxon>Bacteria</taxon>
        <taxon>Pseudomonadati</taxon>
        <taxon>Spirochaetota</taxon>
        <taxon>Spirochaetia</taxon>
        <taxon>Spirochaetales</taxon>
        <taxon>Sphaerochaetaceae</taxon>
        <taxon>Sphaerochaeta</taxon>
    </lineage>
</organism>
<dbReference type="RefSeq" id="WP_014269160.1">
    <property type="nucleotide sequence ID" value="NC_016633.1"/>
</dbReference>
<protein>
    <submittedName>
        <fullName evidence="2">Uncharacterized protein</fullName>
    </submittedName>
</protein>
<name>G8QW68_SPHPG</name>
<dbReference type="HOGENOM" id="CLU_930351_0_0_12"/>
<keyword evidence="1" id="KW-1133">Transmembrane helix</keyword>
<reference evidence="2 3" key="1">
    <citation type="submission" date="2011-11" db="EMBL/GenBank/DDBJ databases">
        <title>Complete sequence of Spirochaeta sp. grapes.</title>
        <authorList>
            <consortium name="US DOE Joint Genome Institute"/>
            <person name="Lucas S."/>
            <person name="Han J."/>
            <person name="Lapidus A."/>
            <person name="Cheng J.-F."/>
            <person name="Goodwin L."/>
            <person name="Pitluck S."/>
            <person name="Peters L."/>
            <person name="Ovchinnikova G."/>
            <person name="Munk A.C."/>
            <person name="Detter J.C."/>
            <person name="Han C."/>
            <person name="Tapia R."/>
            <person name="Land M."/>
            <person name="Hauser L."/>
            <person name="Kyrpides N."/>
            <person name="Ivanova N."/>
            <person name="Pagani I."/>
            <person name="Ritalahtilisa K."/>
            <person name="Loeffler F."/>
            <person name="Woyke T."/>
        </authorList>
    </citation>
    <scope>NUCLEOTIDE SEQUENCE [LARGE SCALE GENOMIC DNA]</scope>
    <source>
        <strain evidence="3">ATCC BAA-1885 / DSM 22778 / Grapes</strain>
    </source>
</reference>
<dbReference type="KEGG" id="sgp:SpiGrapes_0456"/>
<gene>
    <name evidence="2" type="ordered locus">SpiGrapes_0456</name>
</gene>
<keyword evidence="1" id="KW-0812">Transmembrane</keyword>
<feature type="transmembrane region" description="Helical" evidence="1">
    <location>
        <begin position="47"/>
        <end position="68"/>
    </location>
</feature>
<dbReference type="EMBL" id="CP003155">
    <property type="protein sequence ID" value="AEV28311.1"/>
    <property type="molecule type" value="Genomic_DNA"/>
</dbReference>
<dbReference type="AlphaFoldDB" id="G8QW68"/>
<keyword evidence="1" id="KW-0472">Membrane</keyword>
<evidence type="ECO:0000256" key="1">
    <source>
        <dbReference type="SAM" id="Phobius"/>
    </source>
</evidence>
<feature type="transmembrane region" description="Helical" evidence="1">
    <location>
        <begin position="12"/>
        <end position="35"/>
    </location>
</feature>
<proteinExistence type="predicted"/>
<accession>G8QW68</accession>
<keyword evidence="3" id="KW-1185">Reference proteome</keyword>
<sequence>MLENKHYGRQIILSLFVTVFLLVGFLYLSIRFFIPMYKINQEQIYDVLIRMFPILIGLVMIELGVLIARKRDEDYVDEVDKLPPNAYDKPLYTLPGDDPSHLHSDEMTYGHTLVKPEPSDMDFDVVHSGTIDPIVPAKEEITNISGIAPVGPIAGAPVVVAKPEFASYDTGFASILSLELQNAISMDYDLTLILVDIQNGPKVPISDKLIDQSGELAYCYLLDNNLIAMVLPFYNSDEAKDFMLTMVQECNDTFEGCSLEIGFASRNNRIIDSDYLYHEAEEALLLKTETAD</sequence>